<dbReference type="OrthoDB" id="9826956at2"/>
<feature type="transmembrane region" description="Helical" evidence="2">
    <location>
        <begin position="132"/>
        <end position="148"/>
    </location>
</feature>
<feature type="transmembrane region" description="Helical" evidence="2">
    <location>
        <begin position="109"/>
        <end position="126"/>
    </location>
</feature>
<dbReference type="EMBL" id="WBOF01000004">
    <property type="protein sequence ID" value="MQS17210.1"/>
    <property type="molecule type" value="Genomic_DNA"/>
</dbReference>
<name>A0A6N7L0F8_9ACTN</name>
<sequence length="186" mass="19661">MKMISTGRRRAEPAAAPRSQPGADSAAIGGDELRARAYVKAALGETDTLAPTRRNHHTAAVGEGEAPAVAPGVEVHHHHHYYYAEMQAPTAGRDRMFDFSWIVADKARLSAVAAGALIQPALYALAHDAGTAAPVGMAFMAALITGSWRLRYPGAITRWLFTLNISAAVLYGPTFLLIVTALTGAS</sequence>
<keyword evidence="4" id="KW-1185">Reference proteome</keyword>
<keyword evidence="2" id="KW-0472">Membrane</keyword>
<dbReference type="Proteomes" id="UP000450000">
    <property type="component" value="Unassembled WGS sequence"/>
</dbReference>
<reference evidence="3 4" key="1">
    <citation type="submission" date="2019-09" db="EMBL/GenBank/DDBJ databases">
        <title>Genome Sequences of Streptomyces kaniharaensis ATCC 21070.</title>
        <authorList>
            <person name="Zhu W."/>
            <person name="De Crecy-Lagard V."/>
            <person name="Richards N.G."/>
        </authorList>
    </citation>
    <scope>NUCLEOTIDE SEQUENCE [LARGE SCALE GENOMIC DNA]</scope>
    <source>
        <strain evidence="3 4">SF-557</strain>
    </source>
</reference>
<comment type="caution">
    <text evidence="3">The sequence shown here is derived from an EMBL/GenBank/DDBJ whole genome shotgun (WGS) entry which is preliminary data.</text>
</comment>
<evidence type="ECO:0000313" key="3">
    <source>
        <dbReference type="EMBL" id="MQS17210.1"/>
    </source>
</evidence>
<gene>
    <name evidence="3" type="ORF">F7Q99_34785</name>
</gene>
<keyword evidence="2" id="KW-1133">Transmembrane helix</keyword>
<proteinExistence type="predicted"/>
<feature type="transmembrane region" description="Helical" evidence="2">
    <location>
        <begin position="160"/>
        <end position="182"/>
    </location>
</feature>
<evidence type="ECO:0000256" key="2">
    <source>
        <dbReference type="SAM" id="Phobius"/>
    </source>
</evidence>
<organism evidence="3 4">
    <name type="scientific">Streptomyces kaniharaensis</name>
    <dbReference type="NCBI Taxonomy" id="212423"/>
    <lineage>
        <taxon>Bacteria</taxon>
        <taxon>Bacillati</taxon>
        <taxon>Actinomycetota</taxon>
        <taxon>Actinomycetes</taxon>
        <taxon>Kitasatosporales</taxon>
        <taxon>Streptomycetaceae</taxon>
        <taxon>Streptomyces</taxon>
    </lineage>
</organism>
<keyword evidence="2" id="KW-0812">Transmembrane</keyword>
<protein>
    <submittedName>
        <fullName evidence="3">Uncharacterized protein</fullName>
    </submittedName>
</protein>
<evidence type="ECO:0000313" key="4">
    <source>
        <dbReference type="Proteomes" id="UP000450000"/>
    </source>
</evidence>
<feature type="region of interest" description="Disordered" evidence="1">
    <location>
        <begin position="1"/>
        <end position="27"/>
    </location>
</feature>
<dbReference type="AlphaFoldDB" id="A0A6N7L0F8"/>
<accession>A0A6N7L0F8</accession>
<evidence type="ECO:0000256" key="1">
    <source>
        <dbReference type="SAM" id="MobiDB-lite"/>
    </source>
</evidence>
<dbReference type="RefSeq" id="WP_153469704.1">
    <property type="nucleotide sequence ID" value="NZ_WBOF01000004.1"/>
</dbReference>